<evidence type="ECO:0000256" key="3">
    <source>
        <dbReference type="ARBA" id="ARBA00022606"/>
    </source>
</evidence>
<keyword evidence="3" id="KW-0716">Sensory transduction</keyword>
<keyword evidence="11" id="KW-1185">Reference proteome</keyword>
<dbReference type="Proteomes" id="UP001152798">
    <property type="component" value="Chromosome 7"/>
</dbReference>
<gene>
    <name evidence="10" type="ORF">NEZAVI_LOCUS14778</name>
</gene>
<dbReference type="AlphaFoldDB" id="A0A9P0MX42"/>
<evidence type="ECO:0000256" key="7">
    <source>
        <dbReference type="ARBA" id="ARBA00023136"/>
    </source>
</evidence>
<keyword evidence="5" id="KW-0552">Olfaction</keyword>
<dbReference type="GO" id="GO:0004984">
    <property type="term" value="F:olfactory receptor activity"/>
    <property type="evidence" value="ECO:0007669"/>
    <property type="project" value="InterPro"/>
</dbReference>
<name>A0A9P0MX42_NEZVI</name>
<dbReference type="GO" id="GO:0005886">
    <property type="term" value="C:plasma membrane"/>
    <property type="evidence" value="ECO:0007669"/>
    <property type="project" value="UniProtKB-SubCell"/>
</dbReference>
<accession>A0A9P0MX42</accession>
<dbReference type="Pfam" id="PF02949">
    <property type="entry name" value="7tm_6"/>
    <property type="match status" value="1"/>
</dbReference>
<dbReference type="EMBL" id="OV725083">
    <property type="protein sequence ID" value="CAH1406946.1"/>
    <property type="molecule type" value="Genomic_DNA"/>
</dbReference>
<evidence type="ECO:0000256" key="8">
    <source>
        <dbReference type="ARBA" id="ARBA00023170"/>
    </source>
</evidence>
<keyword evidence="4" id="KW-0812">Transmembrane</keyword>
<evidence type="ECO:0000256" key="4">
    <source>
        <dbReference type="ARBA" id="ARBA00022692"/>
    </source>
</evidence>
<dbReference type="InterPro" id="IPR004117">
    <property type="entry name" value="7tm6_olfct_rcpt"/>
</dbReference>
<keyword evidence="6" id="KW-1133">Transmembrane helix</keyword>
<evidence type="ECO:0000256" key="5">
    <source>
        <dbReference type="ARBA" id="ARBA00022725"/>
    </source>
</evidence>
<keyword evidence="9" id="KW-0807">Transducer</keyword>
<dbReference type="OrthoDB" id="6626871at2759"/>
<evidence type="ECO:0000256" key="6">
    <source>
        <dbReference type="ARBA" id="ARBA00022989"/>
    </source>
</evidence>
<evidence type="ECO:0000313" key="10">
    <source>
        <dbReference type="EMBL" id="CAH1406946.1"/>
    </source>
</evidence>
<protein>
    <submittedName>
        <fullName evidence="10">Uncharacterized protein</fullName>
    </submittedName>
</protein>
<dbReference type="GO" id="GO:0007165">
    <property type="term" value="P:signal transduction"/>
    <property type="evidence" value="ECO:0007669"/>
    <property type="project" value="UniProtKB-KW"/>
</dbReference>
<dbReference type="PANTHER" id="PTHR21137">
    <property type="entry name" value="ODORANT RECEPTOR"/>
    <property type="match status" value="1"/>
</dbReference>
<proteinExistence type="predicted"/>
<keyword evidence="7" id="KW-0472">Membrane</keyword>
<keyword evidence="2" id="KW-1003">Cell membrane</keyword>
<comment type="subcellular location">
    <subcellularLocation>
        <location evidence="1">Cell membrane</location>
        <topology evidence="1">Multi-pass membrane protein</topology>
    </subcellularLocation>
</comment>
<organism evidence="10 11">
    <name type="scientific">Nezara viridula</name>
    <name type="common">Southern green stink bug</name>
    <name type="synonym">Cimex viridulus</name>
    <dbReference type="NCBI Taxonomy" id="85310"/>
    <lineage>
        <taxon>Eukaryota</taxon>
        <taxon>Metazoa</taxon>
        <taxon>Ecdysozoa</taxon>
        <taxon>Arthropoda</taxon>
        <taxon>Hexapoda</taxon>
        <taxon>Insecta</taxon>
        <taxon>Pterygota</taxon>
        <taxon>Neoptera</taxon>
        <taxon>Paraneoptera</taxon>
        <taxon>Hemiptera</taxon>
        <taxon>Heteroptera</taxon>
        <taxon>Panheteroptera</taxon>
        <taxon>Pentatomomorpha</taxon>
        <taxon>Pentatomoidea</taxon>
        <taxon>Pentatomidae</taxon>
        <taxon>Pentatominae</taxon>
        <taxon>Nezara</taxon>
    </lineage>
</organism>
<evidence type="ECO:0000256" key="2">
    <source>
        <dbReference type="ARBA" id="ARBA00022475"/>
    </source>
</evidence>
<dbReference type="PANTHER" id="PTHR21137:SF35">
    <property type="entry name" value="ODORANT RECEPTOR 19A-RELATED"/>
    <property type="match status" value="1"/>
</dbReference>
<evidence type="ECO:0000256" key="1">
    <source>
        <dbReference type="ARBA" id="ARBA00004651"/>
    </source>
</evidence>
<evidence type="ECO:0000313" key="11">
    <source>
        <dbReference type="Proteomes" id="UP001152798"/>
    </source>
</evidence>
<sequence length="120" mass="13712">MEISHPALLQSPPNGHVNGGYVGYENNELTGEFRRLHNAALRYLYSVYIIESSDLQFAIYSSDWYKADTKFRTDAQMMMTRAMKGETLTAIRMYPINVETIMSILHFTYSASAVLSRMAE</sequence>
<evidence type="ECO:0000256" key="9">
    <source>
        <dbReference type="ARBA" id="ARBA00023224"/>
    </source>
</evidence>
<dbReference type="GO" id="GO:0005549">
    <property type="term" value="F:odorant binding"/>
    <property type="evidence" value="ECO:0007669"/>
    <property type="project" value="InterPro"/>
</dbReference>
<reference evidence="10" key="1">
    <citation type="submission" date="2022-01" db="EMBL/GenBank/DDBJ databases">
        <authorList>
            <person name="King R."/>
        </authorList>
    </citation>
    <scope>NUCLEOTIDE SEQUENCE</scope>
</reference>
<keyword evidence="8" id="KW-0675">Receptor</keyword>